<keyword evidence="1" id="KW-0812">Transmembrane</keyword>
<evidence type="ECO:0000313" key="3">
    <source>
        <dbReference type="Proteomes" id="UP000053820"/>
    </source>
</evidence>
<name>A0A0C9VZ46_9AGAM</name>
<organism evidence="2 3">
    <name type="scientific">Hydnomerulius pinastri MD-312</name>
    <dbReference type="NCBI Taxonomy" id="994086"/>
    <lineage>
        <taxon>Eukaryota</taxon>
        <taxon>Fungi</taxon>
        <taxon>Dikarya</taxon>
        <taxon>Basidiomycota</taxon>
        <taxon>Agaricomycotina</taxon>
        <taxon>Agaricomycetes</taxon>
        <taxon>Agaricomycetidae</taxon>
        <taxon>Boletales</taxon>
        <taxon>Boletales incertae sedis</taxon>
        <taxon>Leucogyrophana</taxon>
    </lineage>
</organism>
<evidence type="ECO:0000313" key="2">
    <source>
        <dbReference type="EMBL" id="KIJ58673.1"/>
    </source>
</evidence>
<protein>
    <submittedName>
        <fullName evidence="2">Uncharacterized protein</fullName>
    </submittedName>
</protein>
<reference evidence="2 3" key="1">
    <citation type="submission" date="2014-04" db="EMBL/GenBank/DDBJ databases">
        <title>Evolutionary Origins and Diversification of the Mycorrhizal Mutualists.</title>
        <authorList>
            <consortium name="DOE Joint Genome Institute"/>
            <consortium name="Mycorrhizal Genomics Consortium"/>
            <person name="Kohler A."/>
            <person name="Kuo A."/>
            <person name="Nagy L.G."/>
            <person name="Floudas D."/>
            <person name="Copeland A."/>
            <person name="Barry K.W."/>
            <person name="Cichocki N."/>
            <person name="Veneault-Fourrey C."/>
            <person name="LaButti K."/>
            <person name="Lindquist E.A."/>
            <person name="Lipzen A."/>
            <person name="Lundell T."/>
            <person name="Morin E."/>
            <person name="Murat C."/>
            <person name="Riley R."/>
            <person name="Ohm R."/>
            <person name="Sun H."/>
            <person name="Tunlid A."/>
            <person name="Henrissat B."/>
            <person name="Grigoriev I.V."/>
            <person name="Hibbett D.S."/>
            <person name="Martin F."/>
        </authorList>
    </citation>
    <scope>NUCLEOTIDE SEQUENCE [LARGE SCALE GENOMIC DNA]</scope>
    <source>
        <strain evidence="2 3">MD-312</strain>
    </source>
</reference>
<dbReference type="AlphaFoldDB" id="A0A0C9VZ46"/>
<keyword evidence="3" id="KW-1185">Reference proteome</keyword>
<evidence type="ECO:0000256" key="1">
    <source>
        <dbReference type="SAM" id="Phobius"/>
    </source>
</evidence>
<gene>
    <name evidence="2" type="ORF">HYDPIDRAFT_33942</name>
</gene>
<proteinExistence type="predicted"/>
<dbReference type="Proteomes" id="UP000053820">
    <property type="component" value="Unassembled WGS sequence"/>
</dbReference>
<accession>A0A0C9VZ46</accession>
<sequence length="201" mass="21666">MASVPPDLLVLAQCTLAQLQAGPGPSSHPDLTAHNAAVLRAGVHSSGATRSDINGLRAWHIINGAPWLGGLRLQYMLKVVENLTLASSRHPPRPPVMQDMLNLLCSSLDPSVPLLQLFVLWAPWPTGFNAVWGNCCPPPTLSIPLSFNLRFVTCGLVPPLASPACVTFPTLRLRKSRVKMSFLVLSVAPLTLLLLLMCRSL</sequence>
<keyword evidence="1" id="KW-1133">Transmembrane helix</keyword>
<dbReference type="HOGENOM" id="CLU_1360573_0_0_1"/>
<feature type="transmembrane region" description="Helical" evidence="1">
    <location>
        <begin position="180"/>
        <end position="198"/>
    </location>
</feature>
<keyword evidence="1" id="KW-0472">Membrane</keyword>
<dbReference type="OrthoDB" id="3254696at2759"/>
<dbReference type="EMBL" id="KN839917">
    <property type="protein sequence ID" value="KIJ58673.1"/>
    <property type="molecule type" value="Genomic_DNA"/>
</dbReference>